<evidence type="ECO:0000256" key="11">
    <source>
        <dbReference type="SAM" id="MobiDB-lite"/>
    </source>
</evidence>
<dbReference type="PANTHER" id="PTHR15495:SF7">
    <property type="entry name" value="GPI INOSITOL-DEACYLASE"/>
    <property type="match status" value="1"/>
</dbReference>
<evidence type="ECO:0000259" key="12">
    <source>
        <dbReference type="Pfam" id="PF07819"/>
    </source>
</evidence>
<dbReference type="EMBL" id="NIVC01002437">
    <property type="protein sequence ID" value="PAA57890.1"/>
    <property type="molecule type" value="Genomic_DNA"/>
</dbReference>
<evidence type="ECO:0000256" key="8">
    <source>
        <dbReference type="ARBA" id="ARBA00022989"/>
    </source>
</evidence>
<dbReference type="STRING" id="282301.A0A267E8J5"/>
<comment type="caution">
    <text evidence="10">Lacks conserved residue(s) required for the propagation of feature annotation.</text>
</comment>
<feature type="transmembrane region" description="Helical" evidence="10">
    <location>
        <begin position="815"/>
        <end position="833"/>
    </location>
</feature>
<feature type="domain" description="GPI inositol-deacylase PGAP1-like alpha/beta" evidence="12">
    <location>
        <begin position="80"/>
        <end position="298"/>
    </location>
</feature>
<keyword evidence="5 10" id="KW-0378">Hydrolase</keyword>
<dbReference type="OrthoDB" id="348976at2759"/>
<dbReference type="InterPro" id="IPR029058">
    <property type="entry name" value="AB_hydrolase_fold"/>
</dbReference>
<feature type="region of interest" description="Disordered" evidence="11">
    <location>
        <begin position="789"/>
        <end position="808"/>
    </location>
</feature>
<keyword evidence="9 10" id="KW-0472">Membrane</keyword>
<dbReference type="GO" id="GO:0015031">
    <property type="term" value="P:protein transport"/>
    <property type="evidence" value="ECO:0007669"/>
    <property type="project" value="UniProtKB-KW"/>
</dbReference>
<keyword evidence="8 10" id="KW-1133">Transmembrane helix</keyword>
<evidence type="ECO:0000256" key="5">
    <source>
        <dbReference type="ARBA" id="ARBA00022801"/>
    </source>
</evidence>
<gene>
    <name evidence="13" type="ORF">BOX15_Mlig029025g1</name>
</gene>
<dbReference type="AlphaFoldDB" id="A0A267E8J5"/>
<keyword evidence="4 10" id="KW-0812">Transmembrane</keyword>
<keyword evidence="6 10" id="KW-0256">Endoplasmic reticulum</keyword>
<sequence length="942" mass="102092">MKKYLFVFALIITALIFLLASLYSFVFDVEYNKCDMTYMFQYPEYIPVTLPASVRRKFPEYNLFVYTEGHSEPVSRSVFEGSPLLFIPGNDGSHKQVRSLASVAIQMRKTLGTKTRFDCFAVDLNSEFSALHGPFLYRQSEFVRHVVDHIESLYSSRAKFSIVLVGHSMGGLVARHAMTLEDFDRGRVPLIVTLATPHQRPVLASDSEMLSFYSDMNSYWRKNRATGLGHVALISIGGGDRDLEVALPLTRIDSGLTLPRNALWASASHVRNAWASTDHRCIVWCKQLVIALCRSLFSTAAAGRSDAQSVVAEFRRHLLPSTPAGLNSILKSAKPASDESGRWFYRDLADPRHRSIRFERDKLSRPVFLKIVGKPGERLIGDGESAVFLLDGSRVRDEQGWLFACLDSAGSDSGNAPCESMLRLDVAYGRELPPSGLHRRLGRIDAGDGDWLLKATAFVVALGPSEDQTEVLFELGESSSRSLLLRWQLWPVSATLSPLSAASDEANLAAGSLYSAADLSMAAWSGYEASLEATNCGALVGSPGILAQEVQQPGSFVHSVQYFNQNASLSVLDCPVHSAGSLCKLHAVTNPLCRYRLTVRFQPQLFGAALLRYSGPELPTWAALHILSTVLASMSAPPTASSRSLLSTLLTNPSLMVLTAATASVPSMLFEPGRIRTGDLLINGFIRQICLAFLAAPLAAVMLLLMTIIVAWLGLILRAPRSLLSDSSNNATTSSSSDRKFANRFANFLSPIGCILALYMTQKHCGAAGIAFLLITQLLKTAAARIDTPTKSSETSSSSNSNSSSADMRSHQSNLSAVCSILTCLCGPSLFVWAKALQSGQASLPVADPHYSLSIAFALIYALDSMLGASETGRFYAPPMRLSWPMAVCLSVLLGTAASQLHGNYVGLNRLILLLLGACTAARALLSSGYLSSGAPIRAKKD</sequence>
<keyword evidence="14" id="KW-1185">Reference proteome</keyword>
<evidence type="ECO:0000256" key="10">
    <source>
        <dbReference type="RuleBase" id="RU365011"/>
    </source>
</evidence>
<keyword evidence="7 10" id="KW-0653">Protein transport</keyword>
<dbReference type="GO" id="GO:0006505">
    <property type="term" value="P:GPI anchor metabolic process"/>
    <property type="evidence" value="ECO:0007669"/>
    <property type="project" value="TreeGrafter"/>
</dbReference>
<comment type="function">
    <text evidence="10">Involved in inositol deacylation of GPI-anchored proteins which plays important roles in the quality control and ER-associated degradation of GPI-anchored proteins.</text>
</comment>
<feature type="transmembrane region" description="Helical" evidence="10">
    <location>
        <begin position="853"/>
        <end position="870"/>
    </location>
</feature>
<evidence type="ECO:0000256" key="6">
    <source>
        <dbReference type="ARBA" id="ARBA00022824"/>
    </source>
</evidence>
<evidence type="ECO:0000256" key="3">
    <source>
        <dbReference type="ARBA" id="ARBA00022448"/>
    </source>
</evidence>
<dbReference type="PANTHER" id="PTHR15495">
    <property type="entry name" value="NEGATIVE REGULATOR OF VESICLE FORMATION-RELATED"/>
    <property type="match status" value="1"/>
</dbReference>
<proteinExistence type="inferred from homology"/>
<evidence type="ECO:0000256" key="9">
    <source>
        <dbReference type="ARBA" id="ARBA00023136"/>
    </source>
</evidence>
<dbReference type="GO" id="GO:0005789">
    <property type="term" value="C:endoplasmic reticulum membrane"/>
    <property type="evidence" value="ECO:0007669"/>
    <property type="project" value="UniProtKB-SubCell"/>
</dbReference>
<protein>
    <recommendedName>
        <fullName evidence="10">GPI inositol-deacylase</fullName>
        <ecNumber evidence="10">3.1.-.-</ecNumber>
    </recommendedName>
</protein>
<keyword evidence="3 10" id="KW-0813">Transport</keyword>
<evidence type="ECO:0000313" key="14">
    <source>
        <dbReference type="Proteomes" id="UP000215902"/>
    </source>
</evidence>
<evidence type="ECO:0000256" key="2">
    <source>
        <dbReference type="ARBA" id="ARBA00006931"/>
    </source>
</evidence>
<reference evidence="13 14" key="1">
    <citation type="submission" date="2017-06" db="EMBL/GenBank/DDBJ databases">
        <title>A platform for efficient transgenesis in Macrostomum lignano, a flatworm model organism for stem cell research.</title>
        <authorList>
            <person name="Berezikov E."/>
        </authorList>
    </citation>
    <scope>NUCLEOTIDE SEQUENCE [LARGE SCALE GENOMIC DNA]</scope>
    <source>
        <strain evidence="13">DV1</strain>
        <tissue evidence="13">Whole organism</tissue>
    </source>
</reference>
<dbReference type="Gene3D" id="3.40.50.1820">
    <property type="entry name" value="alpha/beta hydrolase"/>
    <property type="match status" value="1"/>
</dbReference>
<dbReference type="GO" id="GO:0050185">
    <property type="term" value="F:phosphatidylinositol deacylase activity"/>
    <property type="evidence" value="ECO:0007669"/>
    <property type="project" value="TreeGrafter"/>
</dbReference>
<comment type="subcellular location">
    <subcellularLocation>
        <location evidence="1">Endoplasmic reticulum membrane</location>
        <topology evidence="1">Multi-pass membrane protein</topology>
    </subcellularLocation>
</comment>
<dbReference type="GO" id="GO:0006888">
    <property type="term" value="P:endoplasmic reticulum to Golgi vesicle-mediated transport"/>
    <property type="evidence" value="ECO:0007669"/>
    <property type="project" value="TreeGrafter"/>
</dbReference>
<evidence type="ECO:0000256" key="7">
    <source>
        <dbReference type="ARBA" id="ARBA00022927"/>
    </source>
</evidence>
<feature type="transmembrane region" description="Helical" evidence="10">
    <location>
        <begin position="911"/>
        <end position="931"/>
    </location>
</feature>
<organism evidence="13 14">
    <name type="scientific">Macrostomum lignano</name>
    <dbReference type="NCBI Taxonomy" id="282301"/>
    <lineage>
        <taxon>Eukaryota</taxon>
        <taxon>Metazoa</taxon>
        <taxon>Spiralia</taxon>
        <taxon>Lophotrochozoa</taxon>
        <taxon>Platyhelminthes</taxon>
        <taxon>Rhabditophora</taxon>
        <taxon>Macrostomorpha</taxon>
        <taxon>Macrostomida</taxon>
        <taxon>Macrostomidae</taxon>
        <taxon>Macrostomum</taxon>
    </lineage>
</organism>
<dbReference type="InterPro" id="IPR012908">
    <property type="entry name" value="PGAP1-ab_dom-like"/>
</dbReference>
<dbReference type="EC" id="3.1.-.-" evidence="10"/>
<evidence type="ECO:0000313" key="13">
    <source>
        <dbReference type="EMBL" id="PAA57890.1"/>
    </source>
</evidence>
<feature type="transmembrane region" description="Helical" evidence="10">
    <location>
        <begin position="691"/>
        <end position="717"/>
    </location>
</feature>
<evidence type="ECO:0000256" key="4">
    <source>
        <dbReference type="ARBA" id="ARBA00022692"/>
    </source>
</evidence>
<dbReference type="Proteomes" id="UP000215902">
    <property type="component" value="Unassembled WGS sequence"/>
</dbReference>
<dbReference type="InterPro" id="IPR039529">
    <property type="entry name" value="PGAP1/BST1"/>
</dbReference>
<comment type="caution">
    <text evidence="13">The sequence shown here is derived from an EMBL/GenBank/DDBJ whole genome shotgun (WGS) entry which is preliminary data.</text>
</comment>
<dbReference type="Pfam" id="PF07819">
    <property type="entry name" value="PGAP1"/>
    <property type="match status" value="1"/>
</dbReference>
<dbReference type="SUPFAM" id="SSF53474">
    <property type="entry name" value="alpha/beta-Hydrolases"/>
    <property type="match status" value="1"/>
</dbReference>
<accession>A0A267E8J5</accession>
<feature type="transmembrane region" description="Helical" evidence="10">
    <location>
        <begin position="882"/>
        <end position="899"/>
    </location>
</feature>
<feature type="compositionally biased region" description="Low complexity" evidence="11">
    <location>
        <begin position="792"/>
        <end position="805"/>
    </location>
</feature>
<comment type="similarity">
    <text evidence="2 10">Belongs to the GPI inositol-deacylase family.</text>
</comment>
<evidence type="ECO:0000256" key="1">
    <source>
        <dbReference type="ARBA" id="ARBA00004477"/>
    </source>
</evidence>
<name>A0A267E8J5_9PLAT</name>